<evidence type="ECO:0000313" key="2">
    <source>
        <dbReference type="Proteomes" id="UP000182412"/>
    </source>
</evidence>
<protein>
    <recommendedName>
        <fullName evidence="3">Helix-turn-helix</fullName>
    </recommendedName>
</protein>
<accession>A0A1H0MYW0</accession>
<organism evidence="1 2">
    <name type="scientific">Selenomonas ruminantium</name>
    <dbReference type="NCBI Taxonomy" id="971"/>
    <lineage>
        <taxon>Bacteria</taxon>
        <taxon>Bacillati</taxon>
        <taxon>Bacillota</taxon>
        <taxon>Negativicutes</taxon>
        <taxon>Selenomonadales</taxon>
        <taxon>Selenomonadaceae</taxon>
        <taxon>Selenomonas</taxon>
    </lineage>
</organism>
<sequence>MNERCAEMAFKARHCAGLTRECASEILGIAPRTLAYYEGGRDIPDEIIAKMVMAYKSPELGYHYLSNDLETGRLILPRLEAAGISSSALRLRVVMRRATAVIELIEEICQDDVITADEGEPFRRCAAPIKELAAACMGIGLWALKKPVGRPTQQARDSKRD</sequence>
<gene>
    <name evidence="1" type="ORF">SAMN05216366_10297</name>
</gene>
<name>A0A1H0MYW0_SELRU</name>
<dbReference type="Proteomes" id="UP000182412">
    <property type="component" value="Unassembled WGS sequence"/>
</dbReference>
<evidence type="ECO:0000313" key="1">
    <source>
        <dbReference type="EMBL" id="SDO85456.1"/>
    </source>
</evidence>
<dbReference type="RefSeq" id="WP_074571066.1">
    <property type="nucleotide sequence ID" value="NZ_FNJQ01000002.1"/>
</dbReference>
<proteinExistence type="predicted"/>
<dbReference type="GO" id="GO:0003677">
    <property type="term" value="F:DNA binding"/>
    <property type="evidence" value="ECO:0007669"/>
    <property type="project" value="InterPro"/>
</dbReference>
<reference evidence="1 2" key="1">
    <citation type="submission" date="2016-10" db="EMBL/GenBank/DDBJ databases">
        <authorList>
            <person name="de Groot N.N."/>
        </authorList>
    </citation>
    <scope>NUCLEOTIDE SEQUENCE [LARGE SCALE GENOMIC DNA]</scope>
    <source>
        <strain evidence="1 2">S137</strain>
    </source>
</reference>
<dbReference type="Gene3D" id="1.10.260.40">
    <property type="entry name" value="lambda repressor-like DNA-binding domains"/>
    <property type="match status" value="1"/>
</dbReference>
<dbReference type="OrthoDB" id="1624259at2"/>
<dbReference type="InterPro" id="IPR010982">
    <property type="entry name" value="Lambda_DNA-bd_dom_sf"/>
</dbReference>
<dbReference type="AlphaFoldDB" id="A0A1H0MYW0"/>
<dbReference type="EMBL" id="FNJQ01000002">
    <property type="protein sequence ID" value="SDO85456.1"/>
    <property type="molecule type" value="Genomic_DNA"/>
</dbReference>
<evidence type="ECO:0008006" key="3">
    <source>
        <dbReference type="Google" id="ProtNLM"/>
    </source>
</evidence>